<name>A0A1H9JYZ1_9LACT</name>
<dbReference type="InterPro" id="IPR023324">
    <property type="entry name" value="BH2638-like_sf"/>
</dbReference>
<gene>
    <name evidence="1" type="ORF">SAMN05421767_11112</name>
</gene>
<dbReference type="Proteomes" id="UP000198556">
    <property type="component" value="Unassembled WGS sequence"/>
</dbReference>
<proteinExistence type="predicted"/>
<evidence type="ECO:0000313" key="2">
    <source>
        <dbReference type="Proteomes" id="UP000198556"/>
    </source>
</evidence>
<evidence type="ECO:0000313" key="1">
    <source>
        <dbReference type="EMBL" id="SEQ92020.1"/>
    </source>
</evidence>
<protein>
    <submittedName>
        <fullName evidence="1">Uncharacterized protein YktA, UPF0223 family</fullName>
    </submittedName>
</protein>
<dbReference type="RefSeq" id="WP_177159521.1">
    <property type="nucleotide sequence ID" value="NZ_FOGF01000011.1"/>
</dbReference>
<reference evidence="1 2" key="1">
    <citation type="submission" date="2016-10" db="EMBL/GenBank/DDBJ databases">
        <authorList>
            <person name="de Groot N.N."/>
        </authorList>
    </citation>
    <scope>NUCLEOTIDE SEQUENCE [LARGE SCALE GENOMIC DNA]</scope>
    <source>
        <strain evidence="1 2">DSM 15827</strain>
    </source>
</reference>
<dbReference type="SUPFAM" id="SSF158504">
    <property type="entry name" value="BH2638-like"/>
    <property type="match status" value="1"/>
</dbReference>
<dbReference type="EMBL" id="FOGF01000011">
    <property type="protein sequence ID" value="SEQ92020.1"/>
    <property type="molecule type" value="Genomic_DNA"/>
</dbReference>
<accession>A0A1H9JYZ1</accession>
<sequence>MANYSYPIDMDWTHEEMNSVIKFLNMVELAYEKGVPAAKVMEAYKAYKKVVPSIAEEKTMCKQFERESGYSLYRVVKAAKENPTKIIRMA</sequence>
<organism evidence="1 2">
    <name type="scientific">Granulicatella balaenopterae</name>
    <dbReference type="NCBI Taxonomy" id="137733"/>
    <lineage>
        <taxon>Bacteria</taxon>
        <taxon>Bacillati</taxon>
        <taxon>Bacillota</taxon>
        <taxon>Bacilli</taxon>
        <taxon>Lactobacillales</taxon>
        <taxon>Carnobacteriaceae</taxon>
        <taxon>Granulicatella</taxon>
    </lineage>
</organism>
<dbReference type="NCBIfam" id="NF003353">
    <property type="entry name" value="PRK04387.1"/>
    <property type="match status" value="1"/>
</dbReference>
<dbReference type="Gene3D" id="1.10.220.80">
    <property type="entry name" value="BH2638-like"/>
    <property type="match status" value="1"/>
</dbReference>
<dbReference type="PIRSF" id="PIRSF037260">
    <property type="entry name" value="UPF0223"/>
    <property type="match status" value="1"/>
</dbReference>
<keyword evidence="2" id="KW-1185">Reference proteome</keyword>
<dbReference type="STRING" id="137733.SAMN05421767_11112"/>
<dbReference type="AlphaFoldDB" id="A0A1H9JYZ1"/>
<dbReference type="InterPro" id="IPR007920">
    <property type="entry name" value="UPF0223"/>
</dbReference>
<dbReference type="Pfam" id="PF05256">
    <property type="entry name" value="UPF0223"/>
    <property type="match status" value="1"/>
</dbReference>